<dbReference type="EMBL" id="JASPKY010000516">
    <property type="protein sequence ID" value="KAK9694324.1"/>
    <property type="molecule type" value="Genomic_DNA"/>
</dbReference>
<keyword evidence="7" id="KW-1185">Reference proteome</keyword>
<dbReference type="PANTHER" id="PTHR14440">
    <property type="entry name" value="DNA-DIRECTED RNA POLYMERASE I SUBUNIT RPA49"/>
    <property type="match status" value="1"/>
</dbReference>
<keyword evidence="4" id="KW-0804">Transcription</keyword>
<dbReference type="GO" id="GO:0003677">
    <property type="term" value="F:DNA binding"/>
    <property type="evidence" value="ECO:0007669"/>
    <property type="project" value="InterPro"/>
</dbReference>
<dbReference type="InterPro" id="IPR009668">
    <property type="entry name" value="RNA_pol-assoc_fac_A49-like"/>
</dbReference>
<evidence type="ECO:0000313" key="7">
    <source>
        <dbReference type="Proteomes" id="UP001458880"/>
    </source>
</evidence>
<comment type="caution">
    <text evidence="6">The sequence shown here is derived from an EMBL/GenBank/DDBJ whole genome shotgun (WGS) entry which is preliminary data.</text>
</comment>
<evidence type="ECO:0000256" key="4">
    <source>
        <dbReference type="ARBA" id="ARBA00023163"/>
    </source>
</evidence>
<evidence type="ECO:0000256" key="3">
    <source>
        <dbReference type="ARBA" id="ARBA00022478"/>
    </source>
</evidence>
<reference evidence="6 7" key="1">
    <citation type="journal article" date="2024" name="BMC Genomics">
        <title>De novo assembly and annotation of Popillia japonica's genome with initial clues to its potential as an invasive pest.</title>
        <authorList>
            <person name="Cucini C."/>
            <person name="Boschi S."/>
            <person name="Funari R."/>
            <person name="Cardaioli E."/>
            <person name="Iannotti N."/>
            <person name="Marturano G."/>
            <person name="Paoli F."/>
            <person name="Bruttini M."/>
            <person name="Carapelli A."/>
            <person name="Frati F."/>
            <person name="Nardi F."/>
        </authorList>
    </citation>
    <scope>NUCLEOTIDE SEQUENCE [LARGE SCALE GENOMIC DNA]</scope>
    <source>
        <strain evidence="6">DMR45628</strain>
    </source>
</reference>
<keyword evidence="5" id="KW-0539">Nucleus</keyword>
<dbReference type="Pfam" id="PF06870">
    <property type="entry name" value="RNA_pol_I_A49"/>
    <property type="match status" value="1"/>
</dbReference>
<sequence length="373" mass="42185">MSTGTINSLYDENSGRPVLINFQNGILQPDKLKEFKCGLYSDKDDGLTAVVASNNAIYEGAISRNDHLFNNFILTRNKKTGECKLIAIDKALLRIYTKSKRKLNEVNDVSAVKQIANLNKYFGSKRTKMVTEQRERLVVDVEHIKDTLAETAKETQVDESQIVPSKLDDADSLYRPPINRNANKIENVYPLDVIIPPEILDELKNSAEELLDKDESELDLYDFIKVEYMKLQQSQSSERTKKAQILLYMNCLVGLMKQPAKSLSSKKFKACPYSIQVNTYLLDNFTLMSSTGRTRPLSMRDKCICYILVVSMIAFNYSVNLDIFTKDLKLGLKKLQDISRVLAFSFKGSNKNTAILSLPLPPPVVASSGKRKR</sequence>
<dbReference type="GO" id="GO:0000428">
    <property type="term" value="C:DNA-directed RNA polymerase complex"/>
    <property type="evidence" value="ECO:0007669"/>
    <property type="project" value="UniProtKB-KW"/>
</dbReference>
<accession>A0AAW1IW86</accession>
<comment type="similarity">
    <text evidence="2">Belongs to the eukaryotic RPA49/POLR1E RNA polymerase subunit family.</text>
</comment>
<gene>
    <name evidence="6" type="ORF">QE152_g33603</name>
</gene>
<protein>
    <submittedName>
        <fullName evidence="6">A49-like RNA polymerase I associated factor</fullName>
    </submittedName>
</protein>
<dbReference type="AlphaFoldDB" id="A0AAW1IW86"/>
<evidence type="ECO:0000256" key="1">
    <source>
        <dbReference type="ARBA" id="ARBA00004604"/>
    </source>
</evidence>
<organism evidence="6 7">
    <name type="scientific">Popillia japonica</name>
    <name type="common">Japanese beetle</name>
    <dbReference type="NCBI Taxonomy" id="7064"/>
    <lineage>
        <taxon>Eukaryota</taxon>
        <taxon>Metazoa</taxon>
        <taxon>Ecdysozoa</taxon>
        <taxon>Arthropoda</taxon>
        <taxon>Hexapoda</taxon>
        <taxon>Insecta</taxon>
        <taxon>Pterygota</taxon>
        <taxon>Neoptera</taxon>
        <taxon>Endopterygota</taxon>
        <taxon>Coleoptera</taxon>
        <taxon>Polyphaga</taxon>
        <taxon>Scarabaeiformia</taxon>
        <taxon>Scarabaeidae</taxon>
        <taxon>Rutelinae</taxon>
        <taxon>Popillia</taxon>
    </lineage>
</organism>
<proteinExistence type="inferred from homology"/>
<dbReference type="Proteomes" id="UP001458880">
    <property type="component" value="Unassembled WGS sequence"/>
</dbReference>
<evidence type="ECO:0000313" key="6">
    <source>
        <dbReference type="EMBL" id="KAK9694324.1"/>
    </source>
</evidence>
<comment type="subcellular location">
    <subcellularLocation>
        <location evidence="1">Nucleus</location>
        <location evidence="1">Nucleolus</location>
    </subcellularLocation>
</comment>
<evidence type="ECO:0000256" key="2">
    <source>
        <dbReference type="ARBA" id="ARBA00009430"/>
    </source>
</evidence>
<name>A0AAW1IW86_POPJA</name>
<dbReference type="GO" id="GO:0006351">
    <property type="term" value="P:DNA-templated transcription"/>
    <property type="evidence" value="ECO:0007669"/>
    <property type="project" value="InterPro"/>
</dbReference>
<evidence type="ECO:0000256" key="5">
    <source>
        <dbReference type="ARBA" id="ARBA00023242"/>
    </source>
</evidence>
<dbReference type="GO" id="GO:0005730">
    <property type="term" value="C:nucleolus"/>
    <property type="evidence" value="ECO:0007669"/>
    <property type="project" value="UniProtKB-SubCell"/>
</dbReference>
<keyword evidence="3" id="KW-0240">DNA-directed RNA polymerase</keyword>